<reference evidence="4" key="1">
    <citation type="submission" date="2017-02" db="UniProtKB">
        <authorList>
            <consortium name="WormBaseParasite"/>
        </authorList>
    </citation>
    <scope>IDENTIFICATION</scope>
</reference>
<keyword evidence="3" id="KW-1185">Reference proteome</keyword>
<keyword evidence="1" id="KW-0472">Membrane</keyword>
<evidence type="ECO:0000256" key="1">
    <source>
        <dbReference type="SAM" id="Phobius"/>
    </source>
</evidence>
<evidence type="ECO:0000313" key="3">
    <source>
        <dbReference type="Proteomes" id="UP000278807"/>
    </source>
</evidence>
<accession>A0A0R3T655</accession>
<proteinExistence type="predicted"/>
<dbReference type="AlphaFoldDB" id="A0A0R3T655"/>
<feature type="transmembrane region" description="Helical" evidence="1">
    <location>
        <begin position="78"/>
        <end position="101"/>
    </location>
</feature>
<protein>
    <submittedName>
        <fullName evidence="4">Transmembrane protein</fullName>
    </submittedName>
</protein>
<organism evidence="4">
    <name type="scientific">Rodentolepis nana</name>
    <name type="common">Dwarf tapeworm</name>
    <name type="synonym">Hymenolepis nana</name>
    <dbReference type="NCBI Taxonomy" id="102285"/>
    <lineage>
        <taxon>Eukaryota</taxon>
        <taxon>Metazoa</taxon>
        <taxon>Spiralia</taxon>
        <taxon>Lophotrochozoa</taxon>
        <taxon>Platyhelminthes</taxon>
        <taxon>Cestoda</taxon>
        <taxon>Eucestoda</taxon>
        <taxon>Cyclophyllidea</taxon>
        <taxon>Hymenolepididae</taxon>
        <taxon>Rodentolepis</taxon>
    </lineage>
</organism>
<name>A0A0R3T655_RODNA</name>
<sequence>MEVEPPAKLNKCKKITFLINNTYVLITGFLWLVYVTYLVMSENLDEFHLVASVPIGFISILVSFCGIFIYLTNKAIPYYMYSTFLIPLIVWEILSAITLAADHKTSGAVLLALAPIKIVGVIFGFQFAKAIVHQFCLLNRGQLPSQRTFDEKSNN</sequence>
<feature type="transmembrane region" description="Helical" evidence="1">
    <location>
        <begin position="107"/>
        <end position="128"/>
    </location>
</feature>
<reference evidence="2 3" key="2">
    <citation type="submission" date="2018-11" db="EMBL/GenBank/DDBJ databases">
        <authorList>
            <consortium name="Pathogen Informatics"/>
        </authorList>
    </citation>
    <scope>NUCLEOTIDE SEQUENCE [LARGE SCALE GENOMIC DNA]</scope>
</reference>
<keyword evidence="1" id="KW-1133">Transmembrane helix</keyword>
<dbReference type="Proteomes" id="UP000278807">
    <property type="component" value="Unassembled WGS sequence"/>
</dbReference>
<evidence type="ECO:0000313" key="4">
    <source>
        <dbReference type="WBParaSite" id="HNAJ_0000254301-mRNA-1"/>
    </source>
</evidence>
<feature type="transmembrane region" description="Helical" evidence="1">
    <location>
        <begin position="17"/>
        <end position="37"/>
    </location>
</feature>
<gene>
    <name evidence="2" type="ORF">HNAJ_LOCUS2542</name>
</gene>
<feature type="transmembrane region" description="Helical" evidence="1">
    <location>
        <begin position="49"/>
        <end position="71"/>
    </location>
</feature>
<keyword evidence="1" id="KW-0812">Transmembrane</keyword>
<dbReference type="WBParaSite" id="HNAJ_0000254301-mRNA-1">
    <property type="protein sequence ID" value="HNAJ_0000254301-mRNA-1"/>
    <property type="gene ID" value="HNAJ_0000254301"/>
</dbReference>
<dbReference type="EMBL" id="UZAE01001261">
    <property type="protein sequence ID" value="VDN98401.1"/>
    <property type="molecule type" value="Genomic_DNA"/>
</dbReference>
<evidence type="ECO:0000313" key="2">
    <source>
        <dbReference type="EMBL" id="VDN98401.1"/>
    </source>
</evidence>